<dbReference type="AlphaFoldDB" id="A0A8H3W9Y9"/>
<feature type="region of interest" description="Disordered" evidence="1">
    <location>
        <begin position="214"/>
        <end position="236"/>
    </location>
</feature>
<dbReference type="OrthoDB" id="19923at2759"/>
<evidence type="ECO:0000256" key="1">
    <source>
        <dbReference type="SAM" id="MobiDB-lite"/>
    </source>
</evidence>
<dbReference type="EMBL" id="WOWK01000078">
    <property type="protein sequence ID" value="KAF0320838.1"/>
    <property type="molecule type" value="Genomic_DNA"/>
</dbReference>
<keyword evidence="3" id="KW-1185">Reference proteome</keyword>
<proteinExistence type="predicted"/>
<protein>
    <submittedName>
        <fullName evidence="2">Modin</fullName>
    </submittedName>
</protein>
<gene>
    <name evidence="2" type="ORF">GQ607_011922</name>
</gene>
<reference evidence="2 3" key="1">
    <citation type="submission" date="2019-12" db="EMBL/GenBank/DDBJ databases">
        <title>A genome sequence resource for the geographically widespread anthracnose pathogen Colletotrichum asianum.</title>
        <authorList>
            <person name="Meng Y."/>
        </authorList>
    </citation>
    <scope>NUCLEOTIDE SEQUENCE [LARGE SCALE GENOMIC DNA]</scope>
    <source>
        <strain evidence="2 3">ICMP 18580</strain>
    </source>
</reference>
<accession>A0A8H3W9Y9</accession>
<organism evidence="2 3">
    <name type="scientific">Colletotrichum asianum</name>
    <dbReference type="NCBI Taxonomy" id="702518"/>
    <lineage>
        <taxon>Eukaryota</taxon>
        <taxon>Fungi</taxon>
        <taxon>Dikarya</taxon>
        <taxon>Ascomycota</taxon>
        <taxon>Pezizomycotina</taxon>
        <taxon>Sordariomycetes</taxon>
        <taxon>Hypocreomycetidae</taxon>
        <taxon>Glomerellales</taxon>
        <taxon>Glomerellaceae</taxon>
        <taxon>Colletotrichum</taxon>
        <taxon>Colletotrichum gloeosporioides species complex</taxon>
    </lineage>
</organism>
<evidence type="ECO:0000313" key="3">
    <source>
        <dbReference type="Proteomes" id="UP000434172"/>
    </source>
</evidence>
<name>A0A8H3W9Y9_9PEZI</name>
<dbReference type="Proteomes" id="UP000434172">
    <property type="component" value="Unassembled WGS sequence"/>
</dbReference>
<evidence type="ECO:0000313" key="2">
    <source>
        <dbReference type="EMBL" id="KAF0320838.1"/>
    </source>
</evidence>
<comment type="caution">
    <text evidence="2">The sequence shown here is derived from an EMBL/GenBank/DDBJ whole genome shotgun (WGS) entry which is preliminary data.</text>
</comment>
<sequence>MADPLSIASSIVGILAAAGKITDILGPYISAVRETPRIAASVHSEVVGSRIILSALHGLLQTLSAASRSRTLLVPIDDLIAVFTNGVLIFSELESSITPICLDGADRIMGRMQWTRASGKLSDLLSRLQAFKQTTLLLLNILQCDSDREAAKAQDVLSNRVVTLLQNADMFRRLERLEDSFGVLGSIESKLLPHCGQALPDTLSNDLACHSTVTQSHHRVRPAPESPLNAARQRPSSTSFEFQPVLDESLPYRTAQDGLVGGSIRGSVTTASKASSVFSGISLSDVTVLSNVAIPVYPADISNAHHYQFMQPTSTKVYTARRPNRLTVGKWAQAVRRIARPRELRFDIQFEVPVLFLCSPRATTGPLTDQPVVLIDGSAQSLERSRVDLPASYVPPANGREVLRKEKSATRTESSGRASWVDLLSALQRLELDSQAWDRNEVAKRQILPETRVDGAHGGPTLAVALQRKPGTWSTLPSHFKRPAASTTWGHIIALAAWLGMYWTDMDRTRGCYRSQGNGYAIAGSEVANVGTVFTFQVLGRSRFEENRVAPVAGLRELCFGFVPTIFHAAADDECRHSSAGFPLPNFSSKAEVAGSLVALGCDAAAARMFTDDGVVSHVYPVIFEVTGMLAQSFHIQNSSFKRLPNPTPYRWDTRAFSLPLMLDAFASQIRSLSAGGSLSVVQRRLAQYSSDLQELSTPTRSKGAPSSAVAVLDRLHYVIEKLDGILKAKTPGFGDQTRPAAGKAADSDDQRRELVLLVLAVHVKGVLSGLNEHMAAAGIRPGSDWDGGNAVKDDDDETADPLAAEEEAFLWRDVRSAPPEIRQHTLIRLYFDVVRPKVVAEVRKTMSPDRGMQVASRAEDIWCTLVFRSICWLMLHDFHPMDVQIPKSDLYGSEVPVFIA</sequence>